<feature type="transmembrane region" description="Helical" evidence="6">
    <location>
        <begin position="130"/>
        <end position="150"/>
    </location>
</feature>
<reference evidence="8" key="1">
    <citation type="submission" date="2021-03" db="EMBL/GenBank/DDBJ databases">
        <authorList>
            <person name="Tagirdzhanova G."/>
        </authorList>
    </citation>
    <scope>NUCLEOTIDE SEQUENCE</scope>
</reference>
<evidence type="ECO:0000256" key="5">
    <source>
        <dbReference type="ARBA" id="ARBA00038359"/>
    </source>
</evidence>
<dbReference type="PANTHER" id="PTHR33048:SF129">
    <property type="entry name" value="INTEGRAL MEMBRANE PROTEIN-RELATED"/>
    <property type="match status" value="1"/>
</dbReference>
<dbReference type="Proteomes" id="UP000664534">
    <property type="component" value="Unassembled WGS sequence"/>
</dbReference>
<keyword evidence="4 6" id="KW-0472">Membrane</keyword>
<name>A0A8H3J1C2_9LECA</name>
<gene>
    <name evidence="8" type="ORF">IMSHALPRED_001128</name>
</gene>
<feature type="transmembrane region" description="Helical" evidence="6">
    <location>
        <begin position="176"/>
        <end position="198"/>
    </location>
</feature>
<evidence type="ECO:0000256" key="4">
    <source>
        <dbReference type="ARBA" id="ARBA00023136"/>
    </source>
</evidence>
<evidence type="ECO:0000313" key="8">
    <source>
        <dbReference type="EMBL" id="CAF9938905.1"/>
    </source>
</evidence>
<dbReference type="EMBL" id="CAJPDT010000113">
    <property type="protein sequence ID" value="CAF9938905.1"/>
    <property type="molecule type" value="Genomic_DNA"/>
</dbReference>
<organism evidence="8 9">
    <name type="scientific">Imshaugia aleurites</name>
    <dbReference type="NCBI Taxonomy" id="172621"/>
    <lineage>
        <taxon>Eukaryota</taxon>
        <taxon>Fungi</taxon>
        <taxon>Dikarya</taxon>
        <taxon>Ascomycota</taxon>
        <taxon>Pezizomycotina</taxon>
        <taxon>Lecanoromycetes</taxon>
        <taxon>OSLEUM clade</taxon>
        <taxon>Lecanoromycetidae</taxon>
        <taxon>Lecanorales</taxon>
        <taxon>Lecanorineae</taxon>
        <taxon>Parmeliaceae</taxon>
        <taxon>Imshaugia</taxon>
    </lineage>
</organism>
<feature type="transmembrane region" description="Helical" evidence="6">
    <location>
        <begin position="210"/>
        <end position="232"/>
    </location>
</feature>
<evidence type="ECO:0000256" key="6">
    <source>
        <dbReference type="SAM" id="Phobius"/>
    </source>
</evidence>
<dbReference type="OrthoDB" id="5022096at2759"/>
<evidence type="ECO:0000256" key="2">
    <source>
        <dbReference type="ARBA" id="ARBA00022692"/>
    </source>
</evidence>
<dbReference type="InterPro" id="IPR052337">
    <property type="entry name" value="SAT4-like"/>
</dbReference>
<dbReference type="AlphaFoldDB" id="A0A8H3J1C2"/>
<comment type="subcellular location">
    <subcellularLocation>
        <location evidence="1">Membrane</location>
        <topology evidence="1">Multi-pass membrane protein</topology>
    </subcellularLocation>
</comment>
<keyword evidence="9" id="KW-1185">Reference proteome</keyword>
<evidence type="ECO:0000313" key="9">
    <source>
        <dbReference type="Proteomes" id="UP000664534"/>
    </source>
</evidence>
<sequence length="343" mass="38318">MDSIGPPLQGDVNKGPTLVVTTCIIDGLAAIIVALPWSVRIWITKKVWWDDWTILFAILGDIIGAGLVFVEVHYGFGRPQYYLQEWQLTEFRKYVYGEWIQTFATLMWTKISICLFLLRIPVTKALIRPLQGTVVFLAVSNGILTILWIAQCRPVAAAWNNNIVGSCFSRGQQERIIIAQAIISITSDFLLASYPVLLLWNVQMKLKTKIALCCLMGVGVFTGACCIVRTVLNFEAVPRDLTHGGVTNWLWRSFEVQIGIVAACIPAMRPGYRWAVDVKNRYSSKGHTELTDEVQLRPLDRGTPAYTASARIGREGFDSTINLETGEPASSHQIIETVRVDLT</sequence>
<evidence type="ECO:0000256" key="3">
    <source>
        <dbReference type="ARBA" id="ARBA00022989"/>
    </source>
</evidence>
<feature type="domain" description="Rhodopsin" evidence="7">
    <location>
        <begin position="39"/>
        <end position="271"/>
    </location>
</feature>
<keyword evidence="2 6" id="KW-0812">Transmembrane</keyword>
<protein>
    <recommendedName>
        <fullName evidence="7">Rhodopsin domain-containing protein</fullName>
    </recommendedName>
</protein>
<proteinExistence type="inferred from homology"/>
<comment type="caution">
    <text evidence="8">The sequence shown here is derived from an EMBL/GenBank/DDBJ whole genome shotgun (WGS) entry which is preliminary data.</text>
</comment>
<feature type="transmembrane region" description="Helical" evidence="6">
    <location>
        <begin position="18"/>
        <end position="42"/>
    </location>
</feature>
<feature type="transmembrane region" description="Helical" evidence="6">
    <location>
        <begin position="54"/>
        <end position="76"/>
    </location>
</feature>
<comment type="similarity">
    <text evidence="5">Belongs to the SAT4 family.</text>
</comment>
<dbReference type="GO" id="GO:0016020">
    <property type="term" value="C:membrane"/>
    <property type="evidence" value="ECO:0007669"/>
    <property type="project" value="UniProtKB-SubCell"/>
</dbReference>
<keyword evidence="3 6" id="KW-1133">Transmembrane helix</keyword>
<dbReference type="InterPro" id="IPR049326">
    <property type="entry name" value="Rhodopsin_dom_fungi"/>
</dbReference>
<evidence type="ECO:0000256" key="1">
    <source>
        <dbReference type="ARBA" id="ARBA00004141"/>
    </source>
</evidence>
<dbReference type="PANTHER" id="PTHR33048">
    <property type="entry name" value="PTH11-LIKE INTEGRAL MEMBRANE PROTEIN (AFU_ORTHOLOGUE AFUA_5G11245)"/>
    <property type="match status" value="1"/>
</dbReference>
<accession>A0A8H3J1C2</accession>
<feature type="transmembrane region" description="Helical" evidence="6">
    <location>
        <begin position="96"/>
        <end position="118"/>
    </location>
</feature>
<evidence type="ECO:0000259" key="7">
    <source>
        <dbReference type="Pfam" id="PF20684"/>
    </source>
</evidence>
<dbReference type="Pfam" id="PF20684">
    <property type="entry name" value="Fung_rhodopsin"/>
    <property type="match status" value="1"/>
</dbReference>